<dbReference type="GO" id="GO:0005829">
    <property type="term" value="C:cytosol"/>
    <property type="evidence" value="ECO:0007669"/>
    <property type="project" value="TreeGrafter"/>
</dbReference>
<dbReference type="PATRIC" id="fig|1300345.3.peg.648"/>
<dbReference type="Gene3D" id="1.20.120.740">
    <property type="entry name" value="YgfB uncharacterised protein family UPF0149, PF03695"/>
    <property type="match status" value="1"/>
</dbReference>
<evidence type="ECO:0000313" key="3">
    <source>
        <dbReference type="Proteomes" id="UP000030518"/>
    </source>
</evidence>
<dbReference type="NCBIfam" id="NF003405">
    <property type="entry name" value="PRK04758.1"/>
    <property type="match status" value="1"/>
</dbReference>
<dbReference type="eggNOG" id="COG3079">
    <property type="taxonomic scope" value="Bacteria"/>
</dbReference>
<sequence>MSDVALPSWSSVHDAIAAQRLGVSPAEMHGSLTGWFAGGGADSPDWLARVMADDALPQIAEGTPLDALRVASTGQLDDRGFAFELLLPEADATLGERSGALFDWCRGFLGAFGLAVGENPPLSEEGSEALADLAKLAAATPQDDGDEDDEEALAEIEEFVRVAVLLLHGDCVLAPRHRQQFN</sequence>
<dbReference type="STRING" id="1300345.LF41_2062"/>
<dbReference type="EMBL" id="JRKJ01000003">
    <property type="protein sequence ID" value="KGQ20113.1"/>
    <property type="molecule type" value="Genomic_DNA"/>
</dbReference>
<dbReference type="InterPro" id="IPR011978">
    <property type="entry name" value="YgfB-like"/>
</dbReference>
<keyword evidence="3" id="KW-1185">Reference proteome</keyword>
<dbReference type="RefSeq" id="WP_036165966.1">
    <property type="nucleotide sequence ID" value="NZ_JRKJ01000003.1"/>
</dbReference>
<comment type="similarity">
    <text evidence="1">Belongs to the UPF0149 family.</text>
</comment>
<evidence type="ECO:0008006" key="4">
    <source>
        <dbReference type="Google" id="ProtNLM"/>
    </source>
</evidence>
<dbReference type="PANTHER" id="PTHR37528:SF1">
    <property type="entry name" value="UPF0149 PROTEIN YGFB"/>
    <property type="match status" value="1"/>
</dbReference>
<dbReference type="Proteomes" id="UP000030518">
    <property type="component" value="Unassembled WGS sequence"/>
</dbReference>
<evidence type="ECO:0000256" key="1">
    <source>
        <dbReference type="ARBA" id="ARBA00038308"/>
    </source>
</evidence>
<name>A0A0A2WJZ6_9GAMM</name>
<comment type="caution">
    <text evidence="2">The sequence shown here is derived from an EMBL/GenBank/DDBJ whole genome shotgun (WGS) entry which is preliminary data.</text>
</comment>
<gene>
    <name evidence="2" type="ORF">LF41_2062</name>
</gene>
<dbReference type="SUPFAM" id="SSF101327">
    <property type="entry name" value="YgfB-like"/>
    <property type="match status" value="1"/>
</dbReference>
<reference evidence="2 3" key="1">
    <citation type="submission" date="2014-09" db="EMBL/GenBank/DDBJ databases">
        <title>Genome sequences of Lysobacter dokdonensis DS-58.</title>
        <authorList>
            <person name="Kim J.F."/>
            <person name="Kwak M.-J."/>
        </authorList>
    </citation>
    <scope>NUCLEOTIDE SEQUENCE [LARGE SCALE GENOMIC DNA]</scope>
    <source>
        <strain evidence="2 3">DS-58</strain>
    </source>
</reference>
<evidence type="ECO:0000313" key="2">
    <source>
        <dbReference type="EMBL" id="KGQ20113.1"/>
    </source>
</evidence>
<accession>A0A0A2WJZ6</accession>
<dbReference type="Pfam" id="PF03695">
    <property type="entry name" value="UPF0149"/>
    <property type="match status" value="1"/>
</dbReference>
<proteinExistence type="inferred from homology"/>
<protein>
    <recommendedName>
        <fullName evidence="4">YecA family protein</fullName>
    </recommendedName>
</protein>
<dbReference type="AlphaFoldDB" id="A0A0A2WJZ6"/>
<dbReference type="PANTHER" id="PTHR37528">
    <property type="entry name" value="UPF0149 PROTEIN YGFB"/>
    <property type="match status" value="1"/>
</dbReference>
<organism evidence="2 3">
    <name type="scientific">Lysobacter dokdonensis DS-58</name>
    <dbReference type="NCBI Taxonomy" id="1300345"/>
    <lineage>
        <taxon>Bacteria</taxon>
        <taxon>Pseudomonadati</taxon>
        <taxon>Pseudomonadota</taxon>
        <taxon>Gammaproteobacteria</taxon>
        <taxon>Lysobacterales</taxon>
        <taxon>Lysobacteraceae</taxon>
        <taxon>Noviluteimonas</taxon>
    </lineage>
</organism>
<dbReference type="InterPro" id="IPR036255">
    <property type="entry name" value="YgfB-like_sf"/>
</dbReference>